<keyword evidence="4" id="KW-0805">Transcription regulation</keyword>
<sequence>MDSDSLVSPALHSPALTGPSVSTPSDGPDTIWTTAMEIALFRAVARHKPGLHKHFRMMGVVEEYNRQSPIKLNAEDIWLHLANMYDLTSLDEMASAHAREEENDLVELKWQVSGEDTPEYCEFSLPTRDFEELLFK</sequence>
<evidence type="ECO:0000256" key="2">
    <source>
        <dbReference type="ARBA" id="ARBA00007117"/>
    </source>
</evidence>
<dbReference type="EMBL" id="KZ990684">
    <property type="protein sequence ID" value="RKP23790.1"/>
    <property type="molecule type" value="Genomic_DNA"/>
</dbReference>
<protein>
    <submittedName>
        <fullName evidence="8">Chromatin modification-related protein EAF7-domain-containing protein</fullName>
    </submittedName>
</protein>
<reference evidence="9" key="1">
    <citation type="journal article" date="2018" name="Nat. Microbiol.">
        <title>Leveraging single-cell genomics to expand the fungal tree of life.</title>
        <authorList>
            <person name="Ahrendt S.R."/>
            <person name="Quandt C.A."/>
            <person name="Ciobanu D."/>
            <person name="Clum A."/>
            <person name="Salamov A."/>
            <person name="Andreopoulos B."/>
            <person name="Cheng J.F."/>
            <person name="Woyke T."/>
            <person name="Pelin A."/>
            <person name="Henrissat B."/>
            <person name="Reynolds N.K."/>
            <person name="Benny G.L."/>
            <person name="Smith M.E."/>
            <person name="James T.Y."/>
            <person name="Grigoriev I.V."/>
        </authorList>
    </citation>
    <scope>NUCLEOTIDE SEQUENCE [LARGE SCALE GENOMIC DNA]</scope>
    <source>
        <strain evidence="9">Benny S71-1</strain>
    </source>
</reference>
<evidence type="ECO:0000256" key="3">
    <source>
        <dbReference type="ARBA" id="ARBA00022853"/>
    </source>
</evidence>
<accession>A0A4P9YXU2</accession>
<organism evidence="8 9">
    <name type="scientific">Syncephalis pseudoplumigaleata</name>
    <dbReference type="NCBI Taxonomy" id="1712513"/>
    <lineage>
        <taxon>Eukaryota</taxon>
        <taxon>Fungi</taxon>
        <taxon>Fungi incertae sedis</taxon>
        <taxon>Zoopagomycota</taxon>
        <taxon>Zoopagomycotina</taxon>
        <taxon>Zoopagomycetes</taxon>
        <taxon>Zoopagales</taxon>
        <taxon>Piptocephalidaceae</taxon>
        <taxon>Syncephalis</taxon>
    </lineage>
</organism>
<keyword evidence="6" id="KW-0539">Nucleus</keyword>
<dbReference type="OrthoDB" id="5595141at2759"/>
<dbReference type="GO" id="GO:0006357">
    <property type="term" value="P:regulation of transcription by RNA polymerase II"/>
    <property type="evidence" value="ECO:0007669"/>
    <property type="project" value="TreeGrafter"/>
</dbReference>
<evidence type="ECO:0000313" key="8">
    <source>
        <dbReference type="EMBL" id="RKP23790.1"/>
    </source>
</evidence>
<evidence type="ECO:0000256" key="5">
    <source>
        <dbReference type="ARBA" id="ARBA00023163"/>
    </source>
</evidence>
<evidence type="ECO:0000256" key="4">
    <source>
        <dbReference type="ARBA" id="ARBA00023015"/>
    </source>
</evidence>
<comment type="similarity">
    <text evidence="2">Belongs to the EAF7 family.</text>
</comment>
<comment type="subcellular location">
    <subcellularLocation>
        <location evidence="1">Nucleus</location>
    </subcellularLocation>
</comment>
<dbReference type="GO" id="GO:0006325">
    <property type="term" value="P:chromatin organization"/>
    <property type="evidence" value="ECO:0007669"/>
    <property type="project" value="UniProtKB-KW"/>
</dbReference>
<dbReference type="GO" id="GO:0005634">
    <property type="term" value="C:nucleus"/>
    <property type="evidence" value="ECO:0007669"/>
    <property type="project" value="UniProtKB-SubCell"/>
</dbReference>
<evidence type="ECO:0000256" key="1">
    <source>
        <dbReference type="ARBA" id="ARBA00004123"/>
    </source>
</evidence>
<evidence type="ECO:0000313" key="9">
    <source>
        <dbReference type="Proteomes" id="UP000278143"/>
    </source>
</evidence>
<gene>
    <name evidence="8" type="ORF">SYNPS1DRAFT_24131</name>
</gene>
<dbReference type="PANTHER" id="PTHR13581">
    <property type="entry name" value="MRG-BINDING PROTEIN"/>
    <property type="match status" value="1"/>
</dbReference>
<evidence type="ECO:0000256" key="6">
    <source>
        <dbReference type="ARBA" id="ARBA00023242"/>
    </source>
</evidence>
<dbReference type="PANTHER" id="PTHR13581:SF5">
    <property type="entry name" value="MRG_MORF4L-BINDING PROTEIN"/>
    <property type="match status" value="1"/>
</dbReference>
<name>A0A4P9YXU2_9FUNG</name>
<dbReference type="AlphaFoldDB" id="A0A4P9YXU2"/>
<keyword evidence="9" id="KW-1185">Reference proteome</keyword>
<keyword evidence="5" id="KW-0804">Transcription</keyword>
<keyword evidence="3" id="KW-0156">Chromatin regulator</keyword>
<evidence type="ECO:0000256" key="7">
    <source>
        <dbReference type="SAM" id="MobiDB-lite"/>
    </source>
</evidence>
<dbReference type="GO" id="GO:0035267">
    <property type="term" value="C:NuA4 histone acetyltransferase complex"/>
    <property type="evidence" value="ECO:0007669"/>
    <property type="project" value="TreeGrafter"/>
</dbReference>
<feature type="region of interest" description="Disordered" evidence="7">
    <location>
        <begin position="1"/>
        <end position="28"/>
    </location>
</feature>
<dbReference type="InterPro" id="IPR012423">
    <property type="entry name" value="Eaf7/MRGBP"/>
</dbReference>
<dbReference type="Pfam" id="PF07904">
    <property type="entry name" value="Eaf7"/>
    <property type="match status" value="1"/>
</dbReference>
<dbReference type="Proteomes" id="UP000278143">
    <property type="component" value="Unassembled WGS sequence"/>
</dbReference>
<proteinExistence type="inferred from homology"/>